<dbReference type="RefSeq" id="WP_087131929.1">
    <property type="nucleotide sequence ID" value="NZ_FUKO01000022.1"/>
</dbReference>
<feature type="transmembrane region" description="Helical" evidence="1">
    <location>
        <begin position="42"/>
        <end position="60"/>
    </location>
</feature>
<keyword evidence="1" id="KW-0472">Membrane</keyword>
<feature type="transmembrane region" description="Helical" evidence="1">
    <location>
        <begin position="119"/>
        <end position="141"/>
    </location>
</feature>
<accession>A0A1R4K0L0</accession>
<feature type="transmembrane region" description="Helical" evidence="1">
    <location>
        <begin position="12"/>
        <end position="36"/>
    </location>
</feature>
<dbReference type="EMBL" id="FUKO01000022">
    <property type="protein sequence ID" value="SJN37880.1"/>
    <property type="molecule type" value="Genomic_DNA"/>
</dbReference>
<organism evidence="2 3">
    <name type="scientific">Microbacterium esteraromaticum</name>
    <dbReference type="NCBI Taxonomy" id="57043"/>
    <lineage>
        <taxon>Bacteria</taxon>
        <taxon>Bacillati</taxon>
        <taxon>Actinomycetota</taxon>
        <taxon>Actinomycetes</taxon>
        <taxon>Micrococcales</taxon>
        <taxon>Microbacteriaceae</taxon>
        <taxon>Microbacterium</taxon>
    </lineage>
</organism>
<feature type="transmembrane region" description="Helical" evidence="1">
    <location>
        <begin position="81"/>
        <end position="99"/>
    </location>
</feature>
<reference evidence="2 3" key="1">
    <citation type="submission" date="2017-02" db="EMBL/GenBank/DDBJ databases">
        <authorList>
            <person name="Peterson S.W."/>
        </authorList>
    </citation>
    <scope>NUCLEOTIDE SEQUENCE [LARGE SCALE GENOMIC DNA]</scope>
    <source>
        <strain evidence="2 3">B Mb 05.01</strain>
    </source>
</reference>
<gene>
    <name evidence="2" type="ORF">FM104_09830</name>
</gene>
<evidence type="ECO:0000313" key="2">
    <source>
        <dbReference type="EMBL" id="SJN37880.1"/>
    </source>
</evidence>
<keyword evidence="1" id="KW-1133">Transmembrane helix</keyword>
<evidence type="ECO:0000313" key="3">
    <source>
        <dbReference type="Proteomes" id="UP000196320"/>
    </source>
</evidence>
<sequence length="156" mass="16287">MESVGQTTRAGTLRGVGVLLVGVVLALWIVFGRFLFGVGGELVVPYLLIGVLVVALHIPLGRAVTRMTNRGFTLRPSTRGSLIAAWGCGILLGLTIPDITPDGLQTIISGTQQPTLDVAIGVANPAGIIMIAFTCIALVLASQDAHGPRPTEDDDY</sequence>
<dbReference type="OrthoDB" id="5073398at2"/>
<protein>
    <submittedName>
        <fullName evidence="2">Uncharacterized protein</fullName>
    </submittedName>
</protein>
<dbReference type="Proteomes" id="UP000196320">
    <property type="component" value="Unassembled WGS sequence"/>
</dbReference>
<dbReference type="AlphaFoldDB" id="A0A1R4K0L0"/>
<keyword evidence="3" id="KW-1185">Reference proteome</keyword>
<keyword evidence="1" id="KW-0812">Transmembrane</keyword>
<name>A0A1R4K0L0_9MICO</name>
<proteinExistence type="predicted"/>
<evidence type="ECO:0000256" key="1">
    <source>
        <dbReference type="SAM" id="Phobius"/>
    </source>
</evidence>